<organism evidence="1 2">
    <name type="scientific">Dovyalis caffra</name>
    <dbReference type="NCBI Taxonomy" id="77055"/>
    <lineage>
        <taxon>Eukaryota</taxon>
        <taxon>Viridiplantae</taxon>
        <taxon>Streptophyta</taxon>
        <taxon>Embryophyta</taxon>
        <taxon>Tracheophyta</taxon>
        <taxon>Spermatophyta</taxon>
        <taxon>Magnoliopsida</taxon>
        <taxon>eudicotyledons</taxon>
        <taxon>Gunneridae</taxon>
        <taxon>Pentapetalae</taxon>
        <taxon>rosids</taxon>
        <taxon>fabids</taxon>
        <taxon>Malpighiales</taxon>
        <taxon>Salicaceae</taxon>
        <taxon>Flacourtieae</taxon>
        <taxon>Dovyalis</taxon>
    </lineage>
</organism>
<accession>A0AAV1RIN9</accession>
<protein>
    <submittedName>
        <fullName evidence="1">Uncharacterized protein</fullName>
    </submittedName>
</protein>
<sequence>MDVFTRVLDVRMEHLELELLRLKSGVVKCKQFPNDEGMDHYDPVARKVKITQESNQQGYCHGDLTIQALSNFLFLKEWNQQGYYHRDLTIQALSNFLIRRYKSLDLVRTEA</sequence>
<reference evidence="1 2" key="1">
    <citation type="submission" date="2024-01" db="EMBL/GenBank/DDBJ databases">
        <authorList>
            <person name="Waweru B."/>
        </authorList>
    </citation>
    <scope>NUCLEOTIDE SEQUENCE [LARGE SCALE GENOMIC DNA]</scope>
</reference>
<dbReference type="Proteomes" id="UP001314170">
    <property type="component" value="Unassembled WGS sequence"/>
</dbReference>
<proteinExistence type="predicted"/>
<dbReference type="EMBL" id="CAWUPB010000957">
    <property type="protein sequence ID" value="CAK7335159.1"/>
    <property type="molecule type" value="Genomic_DNA"/>
</dbReference>
<keyword evidence="2" id="KW-1185">Reference proteome</keyword>
<dbReference type="AlphaFoldDB" id="A0AAV1RIN9"/>
<name>A0AAV1RIN9_9ROSI</name>
<comment type="caution">
    <text evidence="1">The sequence shown here is derived from an EMBL/GenBank/DDBJ whole genome shotgun (WGS) entry which is preliminary data.</text>
</comment>
<evidence type="ECO:0000313" key="1">
    <source>
        <dbReference type="EMBL" id="CAK7335159.1"/>
    </source>
</evidence>
<gene>
    <name evidence="1" type="ORF">DCAF_LOCUS10239</name>
</gene>
<evidence type="ECO:0000313" key="2">
    <source>
        <dbReference type="Proteomes" id="UP001314170"/>
    </source>
</evidence>